<dbReference type="EMBL" id="FWEV01000153">
    <property type="protein sequence ID" value="SLM30642.1"/>
    <property type="molecule type" value="Genomic_DNA"/>
</dbReference>
<proteinExistence type="predicted"/>
<keyword evidence="2" id="KW-1185">Reference proteome</keyword>
<gene>
    <name evidence="1" type="ORF">MTBBW1_2360025</name>
</gene>
<name>A0A1W1HE33_9BACT</name>
<evidence type="ECO:0000313" key="2">
    <source>
        <dbReference type="Proteomes" id="UP000191931"/>
    </source>
</evidence>
<sequence length="70" mass="8274">MKFPYPQQREQVRACSKTLMARYPDFRLKSFVATALGFDRICWSEVENTDKWRMPNIFLKKIFAGARVLA</sequence>
<protein>
    <submittedName>
        <fullName evidence="1">Uncharacterized protein</fullName>
    </submittedName>
</protein>
<reference evidence="1 2" key="1">
    <citation type="submission" date="2017-03" db="EMBL/GenBank/DDBJ databases">
        <authorList>
            <person name="Afonso C.L."/>
            <person name="Miller P.J."/>
            <person name="Scott M.A."/>
            <person name="Spackman E."/>
            <person name="Goraichik I."/>
            <person name="Dimitrov K.M."/>
            <person name="Suarez D.L."/>
            <person name="Swayne D.E."/>
        </authorList>
    </citation>
    <scope>NUCLEOTIDE SEQUENCE [LARGE SCALE GENOMIC DNA]</scope>
    <source>
        <strain evidence="1">PRJEB14757</strain>
    </source>
</reference>
<dbReference type="AlphaFoldDB" id="A0A1W1HE33"/>
<dbReference type="Proteomes" id="UP000191931">
    <property type="component" value="Unassembled WGS sequence"/>
</dbReference>
<dbReference type="RefSeq" id="WP_080808954.1">
    <property type="nucleotide sequence ID" value="NZ_LT828563.1"/>
</dbReference>
<dbReference type="STRING" id="1246637.MTBBW1_2360025"/>
<organism evidence="1 2">
    <name type="scientific">Desulfamplus magnetovallimortis</name>
    <dbReference type="NCBI Taxonomy" id="1246637"/>
    <lineage>
        <taxon>Bacteria</taxon>
        <taxon>Pseudomonadati</taxon>
        <taxon>Thermodesulfobacteriota</taxon>
        <taxon>Desulfobacteria</taxon>
        <taxon>Desulfobacterales</taxon>
        <taxon>Desulfobacteraceae</taxon>
        <taxon>Desulfamplus</taxon>
    </lineage>
</organism>
<evidence type="ECO:0000313" key="1">
    <source>
        <dbReference type="EMBL" id="SLM30642.1"/>
    </source>
</evidence>
<accession>A0A1W1HE33</accession>